<sequence length="461" mass="50051">MSQPVVLIIGTCDTKLDEILYLREQIQRSGSCGTLIFDVSHTSQNTQRYAEWTEEVVAPCLDHSKDLADLPRGDYVDRAIEICLEPVKEMVTKGQIHGIVSAGGSTGSSLACALMRKACPVGFPKLMVSTMASGDIKPYVEETDITMMYSVVDIAGLNSILKRILQNAASAISAMAAAYAKSLTATSPSTTAGGRRIGVSMFGVTTPAVDHIRRILSSPPYQDDGFEIYVFHATGAGGRAMERLIDEGQLDAVIDLTTTEIADELFGGVLTAGPDRLEAGARKGIPQVVSVGACDMINFGPRESVPEQYNDRNLYQHNPTVTLMRTTKENNLQIGKFIASQLKTHASDPDKIKVLLPVGGVSMIDAPGQSFHDTEADSELFKAIDEDLKGSGIEVEKFPDHINDEKFAAQVCRALLEALDVDPRAYRLANARRRKWSFDHGASVNMVRRTSEIKIPDVSEA</sequence>
<feature type="domain" description="UPF0261" evidence="1">
    <location>
        <begin position="5"/>
        <end position="180"/>
    </location>
</feature>
<protein>
    <submittedName>
        <fullName evidence="3">Uncharacterized protein</fullName>
    </submittedName>
</protein>
<dbReference type="InterPro" id="IPR051353">
    <property type="entry name" value="Tobamovirus_resist_UPF0261"/>
</dbReference>
<dbReference type="Pfam" id="PF06792">
    <property type="entry name" value="UPF0261"/>
    <property type="match status" value="1"/>
</dbReference>
<dbReference type="PANTHER" id="PTHR31862">
    <property type="entry name" value="UPF0261 DOMAIN PROTEIN (AFU_ORTHOLOGUE AFUA_1G10120)"/>
    <property type="match status" value="1"/>
</dbReference>
<dbReference type="PANTHER" id="PTHR31862:SF1">
    <property type="entry name" value="UPF0261 DOMAIN PROTEIN (AFU_ORTHOLOGUE AFUA_1G10120)"/>
    <property type="match status" value="1"/>
</dbReference>
<dbReference type="Proteomes" id="UP000030752">
    <property type="component" value="Unassembled WGS sequence"/>
</dbReference>
<dbReference type="AlphaFoldDB" id="W2RK52"/>
<name>W2RK52_CYPE1</name>
<dbReference type="NCBIfam" id="NF002674">
    <property type="entry name" value="PRK02399.1-2"/>
    <property type="match status" value="1"/>
</dbReference>
<gene>
    <name evidence="3" type="ORF">HMPREF1541_07838</name>
</gene>
<evidence type="ECO:0000313" key="3">
    <source>
        <dbReference type="EMBL" id="ETN36851.1"/>
    </source>
</evidence>
<dbReference type="InterPro" id="IPR008322">
    <property type="entry name" value="UPF0261"/>
</dbReference>
<dbReference type="Gene3D" id="3.40.50.12020">
    <property type="entry name" value="Uncharacterised protein family UPF0261, NN domain"/>
    <property type="match status" value="1"/>
</dbReference>
<evidence type="ECO:0000259" key="2">
    <source>
        <dbReference type="Pfam" id="PF23189"/>
    </source>
</evidence>
<evidence type="ECO:0000313" key="4">
    <source>
        <dbReference type="Proteomes" id="UP000030752"/>
    </source>
</evidence>
<dbReference type="InParanoid" id="W2RK52"/>
<dbReference type="Pfam" id="PF23189">
    <property type="entry name" value="UPF0261_C"/>
    <property type="match status" value="1"/>
</dbReference>
<dbReference type="Gene3D" id="3.40.50.12030">
    <property type="entry name" value="Uncharacterised protein family UPF0261, NC domain"/>
    <property type="match status" value="1"/>
</dbReference>
<dbReference type="InterPro" id="IPR056778">
    <property type="entry name" value="UPF0261_C"/>
</dbReference>
<dbReference type="STRING" id="1220924.W2RK52"/>
<accession>W2RK52</accession>
<reference evidence="3 4" key="1">
    <citation type="submission" date="2013-03" db="EMBL/GenBank/DDBJ databases">
        <title>The Genome Sequence of Phialophora europaea CBS 101466.</title>
        <authorList>
            <consortium name="The Broad Institute Genomics Platform"/>
            <person name="Cuomo C."/>
            <person name="de Hoog S."/>
            <person name="Gorbushina A."/>
            <person name="Walker B."/>
            <person name="Young S.K."/>
            <person name="Zeng Q."/>
            <person name="Gargeya S."/>
            <person name="Fitzgerald M."/>
            <person name="Haas B."/>
            <person name="Abouelleil A."/>
            <person name="Allen A.W."/>
            <person name="Alvarado L."/>
            <person name="Arachchi H.M."/>
            <person name="Berlin A.M."/>
            <person name="Chapman S.B."/>
            <person name="Gainer-Dewar J."/>
            <person name="Goldberg J."/>
            <person name="Griggs A."/>
            <person name="Gujja S."/>
            <person name="Hansen M."/>
            <person name="Howarth C."/>
            <person name="Imamovic A."/>
            <person name="Ireland A."/>
            <person name="Larimer J."/>
            <person name="McCowan C."/>
            <person name="Murphy C."/>
            <person name="Pearson M."/>
            <person name="Poon T.W."/>
            <person name="Priest M."/>
            <person name="Roberts A."/>
            <person name="Saif S."/>
            <person name="Shea T."/>
            <person name="Sisk P."/>
            <person name="Sykes S."/>
            <person name="Wortman J."/>
            <person name="Nusbaum C."/>
            <person name="Birren B."/>
        </authorList>
    </citation>
    <scope>NUCLEOTIDE SEQUENCE [LARGE SCALE GENOMIC DNA]</scope>
    <source>
        <strain evidence="3 4">CBS 101466</strain>
    </source>
</reference>
<dbReference type="EMBL" id="KB822724">
    <property type="protein sequence ID" value="ETN36851.1"/>
    <property type="molecule type" value="Genomic_DNA"/>
</dbReference>
<dbReference type="CDD" id="cd15488">
    <property type="entry name" value="Tm-1-like"/>
    <property type="match status" value="1"/>
</dbReference>
<keyword evidence="4" id="KW-1185">Reference proteome</keyword>
<dbReference type="InterPro" id="IPR044122">
    <property type="entry name" value="UPF0261_N"/>
</dbReference>
<proteinExistence type="predicted"/>
<dbReference type="GeneID" id="19975177"/>
<dbReference type="RefSeq" id="XP_008720383.1">
    <property type="nucleotide sequence ID" value="XM_008722161.1"/>
</dbReference>
<evidence type="ECO:0000259" key="1">
    <source>
        <dbReference type="Pfam" id="PF06792"/>
    </source>
</evidence>
<organism evidence="3 4">
    <name type="scientific">Cyphellophora europaea (strain CBS 101466)</name>
    <name type="common">Phialophora europaea</name>
    <dbReference type="NCBI Taxonomy" id="1220924"/>
    <lineage>
        <taxon>Eukaryota</taxon>
        <taxon>Fungi</taxon>
        <taxon>Dikarya</taxon>
        <taxon>Ascomycota</taxon>
        <taxon>Pezizomycotina</taxon>
        <taxon>Eurotiomycetes</taxon>
        <taxon>Chaetothyriomycetidae</taxon>
        <taxon>Chaetothyriales</taxon>
        <taxon>Cyphellophoraceae</taxon>
        <taxon>Cyphellophora</taxon>
    </lineage>
</organism>
<dbReference type="eggNOG" id="ENOG502QT37">
    <property type="taxonomic scope" value="Eukaryota"/>
</dbReference>
<dbReference type="PIRSF" id="PIRSF033271">
    <property type="entry name" value="UCP033271"/>
    <property type="match status" value="1"/>
</dbReference>
<feature type="domain" description="UPF0261" evidence="2">
    <location>
        <begin position="196"/>
        <end position="418"/>
    </location>
</feature>
<dbReference type="OrthoDB" id="10264588at2759"/>
<dbReference type="HOGENOM" id="CLU_036813_1_0_1"/>
<dbReference type="VEuPathDB" id="FungiDB:HMPREF1541_07838"/>